<evidence type="ECO:0000313" key="2">
    <source>
        <dbReference type="EMBL" id="HJA99456.1"/>
    </source>
</evidence>
<organism evidence="2 3">
    <name type="scientific">Candidatus Alistipes avicola</name>
    <dbReference type="NCBI Taxonomy" id="2838432"/>
    <lineage>
        <taxon>Bacteria</taxon>
        <taxon>Pseudomonadati</taxon>
        <taxon>Bacteroidota</taxon>
        <taxon>Bacteroidia</taxon>
        <taxon>Bacteroidales</taxon>
        <taxon>Rikenellaceae</taxon>
        <taxon>Alistipes</taxon>
    </lineage>
</organism>
<sequence length="106" mass="12459">MTTPTALKKRLVTSFHNLSSELQDELKRLYSNGFSDSMMRIEKPNGDFFYAVPFETEEVNYLVKIDVKIDDRAEEDDDKDYYDDEIKGADELQDDESLEEEQDEEM</sequence>
<feature type="region of interest" description="Disordered" evidence="1">
    <location>
        <begin position="74"/>
        <end position="106"/>
    </location>
</feature>
<proteinExistence type="predicted"/>
<dbReference type="EMBL" id="DWYR01000025">
    <property type="protein sequence ID" value="HJA99456.1"/>
    <property type="molecule type" value="Genomic_DNA"/>
</dbReference>
<reference evidence="2" key="1">
    <citation type="journal article" date="2021" name="PeerJ">
        <title>Extensive microbial diversity within the chicken gut microbiome revealed by metagenomics and culture.</title>
        <authorList>
            <person name="Gilroy R."/>
            <person name="Ravi A."/>
            <person name="Getino M."/>
            <person name="Pursley I."/>
            <person name="Horton D.L."/>
            <person name="Alikhan N.F."/>
            <person name="Baker D."/>
            <person name="Gharbi K."/>
            <person name="Hall N."/>
            <person name="Watson M."/>
            <person name="Adriaenssens E.M."/>
            <person name="Foster-Nyarko E."/>
            <person name="Jarju S."/>
            <person name="Secka A."/>
            <person name="Antonio M."/>
            <person name="Oren A."/>
            <person name="Chaudhuri R.R."/>
            <person name="La Ragione R."/>
            <person name="Hildebrand F."/>
            <person name="Pallen M.J."/>
        </authorList>
    </citation>
    <scope>NUCLEOTIDE SEQUENCE</scope>
    <source>
        <strain evidence="2">CHK169-11906</strain>
    </source>
</reference>
<evidence type="ECO:0000313" key="3">
    <source>
        <dbReference type="Proteomes" id="UP000824259"/>
    </source>
</evidence>
<accession>A0A9D2L552</accession>
<feature type="compositionally biased region" description="Acidic residues" evidence="1">
    <location>
        <begin position="74"/>
        <end position="83"/>
    </location>
</feature>
<comment type="caution">
    <text evidence="2">The sequence shown here is derived from an EMBL/GenBank/DDBJ whole genome shotgun (WGS) entry which is preliminary data.</text>
</comment>
<name>A0A9D2L552_9BACT</name>
<evidence type="ECO:0000256" key="1">
    <source>
        <dbReference type="SAM" id="MobiDB-lite"/>
    </source>
</evidence>
<dbReference type="AlphaFoldDB" id="A0A9D2L552"/>
<protein>
    <submittedName>
        <fullName evidence="2">Uncharacterized protein</fullName>
    </submittedName>
</protein>
<feature type="compositionally biased region" description="Acidic residues" evidence="1">
    <location>
        <begin position="91"/>
        <end position="106"/>
    </location>
</feature>
<dbReference type="Proteomes" id="UP000824259">
    <property type="component" value="Unassembled WGS sequence"/>
</dbReference>
<gene>
    <name evidence="2" type="ORF">H9779_07665</name>
</gene>
<reference evidence="2" key="2">
    <citation type="submission" date="2021-04" db="EMBL/GenBank/DDBJ databases">
        <authorList>
            <person name="Gilroy R."/>
        </authorList>
    </citation>
    <scope>NUCLEOTIDE SEQUENCE</scope>
    <source>
        <strain evidence="2">CHK169-11906</strain>
    </source>
</reference>